<proteinExistence type="inferred from homology"/>
<evidence type="ECO:0000256" key="1">
    <source>
        <dbReference type="ARBA" id="ARBA00005165"/>
    </source>
</evidence>
<dbReference type="UniPathway" id="UPA00060">
    <property type="reaction ID" value="UER00141"/>
</dbReference>
<evidence type="ECO:0000256" key="8">
    <source>
        <dbReference type="ARBA" id="ARBA00047883"/>
    </source>
</evidence>
<dbReference type="Gene3D" id="3.40.1190.20">
    <property type="match status" value="1"/>
</dbReference>
<feature type="binding site" evidence="9">
    <location>
        <position position="378"/>
    </location>
    <ligand>
        <name>4-amino-2-methyl-5-(diphosphooxymethyl)pyrimidine</name>
        <dbReference type="ChEBI" id="CHEBI:57841"/>
    </ligand>
</feature>
<gene>
    <name evidence="9" type="primary">thiE</name>
    <name evidence="14" type="ORF">NVI5450_3027</name>
</gene>
<dbReference type="InterPro" id="IPR013749">
    <property type="entry name" value="PM/HMP-P_kinase-1"/>
</dbReference>
<dbReference type="PANTHER" id="PTHR20857">
    <property type="entry name" value="THIAMINE-PHOSPHATE PYROPHOSPHORYLASE"/>
    <property type="match status" value="1"/>
</dbReference>
<comment type="similarity">
    <text evidence="9 10">Belongs to the thiamine-phosphate synthase family.</text>
</comment>
<dbReference type="GO" id="GO:0005737">
    <property type="term" value="C:cytoplasm"/>
    <property type="evidence" value="ECO:0007669"/>
    <property type="project" value="TreeGrafter"/>
</dbReference>
<reference evidence="14 15" key="1">
    <citation type="submission" date="2016-11" db="EMBL/GenBank/DDBJ databases">
        <authorList>
            <person name="Jaros S."/>
            <person name="Januszkiewicz K."/>
            <person name="Wedrychowicz H."/>
        </authorList>
    </citation>
    <scope>NUCLEOTIDE SEQUENCE [LARGE SCALE GENOMIC DNA]</scope>
    <source>
        <strain evidence="14">NVI 5450</strain>
    </source>
</reference>
<feature type="binding site" evidence="9">
    <location>
        <position position="359"/>
    </location>
    <ligand>
        <name>Mg(2+)</name>
        <dbReference type="ChEBI" id="CHEBI:18420"/>
    </ligand>
</feature>
<organism evidence="14 15">
    <name type="scientific">Moritella viscosa</name>
    <dbReference type="NCBI Taxonomy" id="80854"/>
    <lineage>
        <taxon>Bacteria</taxon>
        <taxon>Pseudomonadati</taxon>
        <taxon>Pseudomonadota</taxon>
        <taxon>Gammaproteobacteria</taxon>
        <taxon>Alteromonadales</taxon>
        <taxon>Moritellaceae</taxon>
        <taxon>Moritella</taxon>
    </lineage>
</organism>
<evidence type="ECO:0000259" key="13">
    <source>
        <dbReference type="Pfam" id="PF08543"/>
    </source>
</evidence>
<dbReference type="Proteomes" id="UP000183794">
    <property type="component" value="Unassembled WGS sequence"/>
</dbReference>
<dbReference type="RefSeq" id="WP_075518314.1">
    <property type="nucleotide sequence ID" value="NZ_FPLD01000079.1"/>
</dbReference>
<dbReference type="InterPro" id="IPR034291">
    <property type="entry name" value="TMP_synthase"/>
</dbReference>
<comment type="pathway">
    <text evidence="1 9 11">Cofactor biosynthesis; thiamine diphosphate biosynthesis; thiamine phosphate from 4-amino-2-methyl-5-diphosphomethylpyrimidine and 4-methyl-5-(2-phosphoethyl)-thiazole: step 1/1.</text>
</comment>
<dbReference type="InterPro" id="IPR013785">
    <property type="entry name" value="Aldolase_TIM"/>
</dbReference>
<comment type="catalytic activity">
    <reaction evidence="6 9 10">
        <text>4-methyl-5-(2-phosphooxyethyl)-thiazole + 4-amino-2-methyl-5-(diphosphooxymethyl)pyrimidine + H(+) = thiamine phosphate + diphosphate</text>
        <dbReference type="Rhea" id="RHEA:22328"/>
        <dbReference type="ChEBI" id="CHEBI:15378"/>
        <dbReference type="ChEBI" id="CHEBI:33019"/>
        <dbReference type="ChEBI" id="CHEBI:37575"/>
        <dbReference type="ChEBI" id="CHEBI:57841"/>
        <dbReference type="ChEBI" id="CHEBI:58296"/>
        <dbReference type="EC" id="2.5.1.3"/>
    </reaction>
</comment>
<evidence type="ECO:0000256" key="11">
    <source>
        <dbReference type="RuleBase" id="RU004253"/>
    </source>
</evidence>
<feature type="domain" description="Thiamine phosphate synthase/TenI" evidence="12">
    <location>
        <begin position="290"/>
        <end position="459"/>
    </location>
</feature>
<dbReference type="NCBIfam" id="NF002904">
    <property type="entry name" value="PRK03512.1"/>
    <property type="match status" value="1"/>
</dbReference>
<feature type="binding site" evidence="9">
    <location>
        <position position="407"/>
    </location>
    <ligand>
        <name>4-amino-2-methyl-5-(diphosphooxymethyl)pyrimidine</name>
        <dbReference type="ChEBI" id="CHEBI:57841"/>
    </ligand>
</feature>
<dbReference type="AlphaFoldDB" id="A0A1L0A1H9"/>
<feature type="binding site" evidence="9">
    <location>
        <begin position="456"/>
        <end position="457"/>
    </location>
    <ligand>
        <name>2-[(2R,5Z)-2-carboxy-4-methylthiazol-5(2H)-ylidene]ethyl phosphate</name>
        <dbReference type="ChEBI" id="CHEBI:62899"/>
    </ligand>
</feature>
<dbReference type="InterPro" id="IPR036206">
    <property type="entry name" value="ThiamineP_synth_sf"/>
</dbReference>
<dbReference type="GO" id="GO:0000287">
    <property type="term" value="F:magnesium ion binding"/>
    <property type="evidence" value="ECO:0007669"/>
    <property type="project" value="UniProtKB-UniRule"/>
</dbReference>
<evidence type="ECO:0000256" key="10">
    <source>
        <dbReference type="RuleBase" id="RU003826"/>
    </source>
</evidence>
<name>A0A1L0A1H9_9GAMM</name>
<dbReference type="OrthoDB" id="9810880at2"/>
<evidence type="ECO:0000259" key="12">
    <source>
        <dbReference type="Pfam" id="PF02581"/>
    </source>
</evidence>
<keyword evidence="2 9" id="KW-0808">Transferase</keyword>
<dbReference type="HAMAP" id="MF_00097">
    <property type="entry name" value="TMP_synthase"/>
    <property type="match status" value="1"/>
</dbReference>
<evidence type="ECO:0000256" key="7">
    <source>
        <dbReference type="ARBA" id="ARBA00047851"/>
    </source>
</evidence>
<dbReference type="InterPro" id="IPR029056">
    <property type="entry name" value="Ribokinase-like"/>
</dbReference>
<feature type="binding site" evidence="9">
    <location>
        <begin position="404"/>
        <end position="406"/>
    </location>
    <ligand>
        <name>2-[(2R,5Z)-2-carboxy-4-methylthiazol-5(2H)-ylidene]ethyl phosphate</name>
        <dbReference type="ChEBI" id="CHEBI:62899"/>
    </ligand>
</feature>
<evidence type="ECO:0000256" key="3">
    <source>
        <dbReference type="ARBA" id="ARBA00022723"/>
    </source>
</evidence>
<dbReference type="Pfam" id="PF02581">
    <property type="entry name" value="TMP-TENI"/>
    <property type="match status" value="1"/>
</dbReference>
<dbReference type="GO" id="GO:0004789">
    <property type="term" value="F:thiamine-phosphate diphosphorylase activity"/>
    <property type="evidence" value="ECO:0007669"/>
    <property type="project" value="UniProtKB-UniRule"/>
</dbReference>
<evidence type="ECO:0000313" key="15">
    <source>
        <dbReference type="Proteomes" id="UP000183794"/>
    </source>
</evidence>
<evidence type="ECO:0000256" key="9">
    <source>
        <dbReference type="HAMAP-Rule" id="MF_00097"/>
    </source>
</evidence>
<dbReference type="CDD" id="cd00564">
    <property type="entry name" value="TMP_TenI"/>
    <property type="match status" value="1"/>
</dbReference>
<dbReference type="InterPro" id="IPR022998">
    <property type="entry name" value="ThiamineP_synth_TenI"/>
</dbReference>
<feature type="domain" description="Pyridoxamine kinase/Phosphomethylpyrimidine kinase" evidence="13">
    <location>
        <begin position="46"/>
        <end position="238"/>
    </location>
</feature>
<dbReference type="GO" id="GO:0009228">
    <property type="term" value="P:thiamine biosynthetic process"/>
    <property type="evidence" value="ECO:0007669"/>
    <property type="project" value="UniProtKB-KW"/>
</dbReference>
<accession>A0A1L0A1H9</accession>
<dbReference type="FunFam" id="3.20.20.70:FF:000064">
    <property type="entry name" value="Thiamine-phosphate synthase"/>
    <property type="match status" value="1"/>
</dbReference>
<sequence>MTQAIIWTIASFAARDNVATKTDINAINALGGRGYHVTTTLLSDADFSAELAILTAAPVASAIKVGVIASTSHVEILADFLQGYKQKHPELTVIYEPLSISLSDMAKTESAGNVLINVIKIRLLPIVDVLILPQEQGGTDVAVLFAATKQAINSLLNLGVKSVCAKAIAVNNKQQSIVLDVYIDGQREILLSSPNVTLTPSSKDENSGVFSSALATVIAQDYPVDDALVVARAYLNQTSDGWPTDRSDFPQVVLPNTELGDQLGLVLQMQLAYDFAPCDTNRLGLYPVVDTIEWLDKVLQQGVKTLQLRIKDKAPSEVVDDIKAAVALGRQYKARLFINDYWQLAIEHGAYGVHLGQEDMLTADFVAIKKAGLKLGLSTHGYYEILRAHQIKPSYIALGHIYPTVTKDMPSKPQGLKRLQRYADLMQDYPLVAIGGISIARAPQVAATGVGSVAVVTAITRADDYKQAIADLLAIAEPQSSLTSVSR</sequence>
<comment type="function">
    <text evidence="9">Condenses 4-methyl-5-(beta-hydroxyethyl)thiazole monophosphate (THZ-P) and 2-methyl-4-amino-5-hydroxymethyl pyrimidine pyrophosphate (HMP-PP) to form thiamine monophosphate (TMP).</text>
</comment>
<evidence type="ECO:0000256" key="6">
    <source>
        <dbReference type="ARBA" id="ARBA00047334"/>
    </source>
</evidence>
<comment type="cofactor">
    <cofactor evidence="9">
        <name>Mg(2+)</name>
        <dbReference type="ChEBI" id="CHEBI:18420"/>
    </cofactor>
    <text evidence="9">Binds 1 Mg(2+) ion per subunit.</text>
</comment>
<evidence type="ECO:0000313" key="14">
    <source>
        <dbReference type="EMBL" id="SGZ06226.1"/>
    </source>
</evidence>
<dbReference type="Pfam" id="PF08543">
    <property type="entry name" value="Phos_pyr_kin"/>
    <property type="match status" value="1"/>
</dbReference>
<comment type="catalytic activity">
    <reaction evidence="7 9 10">
        <text>2-(2-carboxy-4-methylthiazol-5-yl)ethyl phosphate + 4-amino-2-methyl-5-(diphosphooxymethyl)pyrimidine + 2 H(+) = thiamine phosphate + CO2 + diphosphate</text>
        <dbReference type="Rhea" id="RHEA:47848"/>
        <dbReference type="ChEBI" id="CHEBI:15378"/>
        <dbReference type="ChEBI" id="CHEBI:16526"/>
        <dbReference type="ChEBI" id="CHEBI:33019"/>
        <dbReference type="ChEBI" id="CHEBI:37575"/>
        <dbReference type="ChEBI" id="CHEBI:57841"/>
        <dbReference type="ChEBI" id="CHEBI:62890"/>
        <dbReference type="EC" id="2.5.1.3"/>
    </reaction>
</comment>
<dbReference type="NCBIfam" id="TIGR00693">
    <property type="entry name" value="thiE"/>
    <property type="match status" value="1"/>
</dbReference>
<dbReference type="GO" id="GO:0009229">
    <property type="term" value="P:thiamine diphosphate biosynthetic process"/>
    <property type="evidence" value="ECO:0007669"/>
    <property type="project" value="UniProtKB-UniRule"/>
</dbReference>
<evidence type="ECO:0000256" key="5">
    <source>
        <dbReference type="ARBA" id="ARBA00022977"/>
    </source>
</evidence>
<feature type="binding site" evidence="9">
    <location>
        <position position="340"/>
    </location>
    <ligand>
        <name>Mg(2+)</name>
        <dbReference type="ChEBI" id="CHEBI:18420"/>
    </ligand>
</feature>
<feature type="binding site" evidence="9">
    <location>
        <begin position="307"/>
        <end position="311"/>
    </location>
    <ligand>
        <name>4-amino-2-methyl-5-(diphosphooxymethyl)pyrimidine</name>
        <dbReference type="ChEBI" id="CHEBI:57841"/>
    </ligand>
</feature>
<keyword evidence="3 9" id="KW-0479">Metal-binding</keyword>
<comment type="catalytic activity">
    <reaction evidence="8 9 10">
        <text>2-[(2R,5Z)-2-carboxy-4-methylthiazol-5(2H)-ylidene]ethyl phosphate + 4-amino-2-methyl-5-(diphosphooxymethyl)pyrimidine + 2 H(+) = thiamine phosphate + CO2 + diphosphate</text>
        <dbReference type="Rhea" id="RHEA:47844"/>
        <dbReference type="ChEBI" id="CHEBI:15378"/>
        <dbReference type="ChEBI" id="CHEBI:16526"/>
        <dbReference type="ChEBI" id="CHEBI:33019"/>
        <dbReference type="ChEBI" id="CHEBI:37575"/>
        <dbReference type="ChEBI" id="CHEBI:57841"/>
        <dbReference type="ChEBI" id="CHEBI:62899"/>
        <dbReference type="EC" id="2.5.1.3"/>
    </reaction>
</comment>
<dbReference type="EMBL" id="FPLD01000079">
    <property type="protein sequence ID" value="SGZ06226.1"/>
    <property type="molecule type" value="Genomic_DNA"/>
</dbReference>
<dbReference type="EC" id="2.5.1.3" evidence="9"/>
<dbReference type="Gene3D" id="3.20.20.70">
    <property type="entry name" value="Aldolase class I"/>
    <property type="match status" value="1"/>
</dbReference>
<dbReference type="SUPFAM" id="SSF53613">
    <property type="entry name" value="Ribokinase-like"/>
    <property type="match status" value="1"/>
</dbReference>
<dbReference type="SUPFAM" id="SSF51391">
    <property type="entry name" value="Thiamin phosphate synthase"/>
    <property type="match status" value="1"/>
</dbReference>
<feature type="binding site" evidence="9">
    <location>
        <position position="339"/>
    </location>
    <ligand>
        <name>4-amino-2-methyl-5-(diphosphooxymethyl)pyrimidine</name>
        <dbReference type="ChEBI" id="CHEBI:57841"/>
    </ligand>
</feature>
<evidence type="ECO:0000256" key="2">
    <source>
        <dbReference type="ARBA" id="ARBA00022679"/>
    </source>
</evidence>
<evidence type="ECO:0000256" key="4">
    <source>
        <dbReference type="ARBA" id="ARBA00022842"/>
    </source>
</evidence>
<dbReference type="PANTHER" id="PTHR20857:SF15">
    <property type="entry name" value="THIAMINE-PHOSPHATE SYNTHASE"/>
    <property type="match status" value="1"/>
</dbReference>
<keyword evidence="4 9" id="KW-0460">Magnesium</keyword>
<keyword evidence="5 9" id="KW-0784">Thiamine biosynthesis</keyword>
<protein>
    <recommendedName>
        <fullName evidence="9">Thiamine-phosphate synthase</fullName>
        <shortName evidence="9">TP synthase</shortName>
        <shortName evidence="9">TPS</shortName>
        <ecNumber evidence="9">2.5.1.3</ecNumber>
    </recommendedName>
    <alternativeName>
        <fullName evidence="9">Thiamine-phosphate pyrophosphorylase</fullName>
        <shortName evidence="9">TMP pyrophosphorylase</shortName>
        <shortName evidence="9">TMP-PPase</shortName>
    </alternativeName>
</protein>
<feature type="binding site" evidence="9">
    <location>
        <position position="436"/>
    </location>
    <ligand>
        <name>2-[(2R,5Z)-2-carboxy-4-methylthiazol-5(2H)-ylidene]ethyl phosphate</name>
        <dbReference type="ChEBI" id="CHEBI:62899"/>
    </ligand>
</feature>